<dbReference type="PANTHER" id="PTHR37292">
    <property type="entry name" value="VNG6097C"/>
    <property type="match status" value="1"/>
</dbReference>
<evidence type="ECO:0000259" key="1">
    <source>
        <dbReference type="Pfam" id="PF03235"/>
    </source>
</evidence>
<evidence type="ECO:0000313" key="3">
    <source>
        <dbReference type="Proteomes" id="UP000198775"/>
    </source>
</evidence>
<dbReference type="PANTHER" id="PTHR37292:SF2">
    <property type="entry name" value="DUF262 DOMAIN-CONTAINING PROTEIN"/>
    <property type="match status" value="1"/>
</dbReference>
<protein>
    <recommendedName>
        <fullName evidence="1">GmrSD restriction endonucleases N-terminal domain-containing protein</fullName>
    </recommendedName>
</protein>
<dbReference type="Proteomes" id="UP000198775">
    <property type="component" value="Unassembled WGS sequence"/>
</dbReference>
<name>A0A1H8RCG5_9EURY</name>
<feature type="domain" description="GmrSD restriction endonucleases N-terminal" evidence="1">
    <location>
        <begin position="11"/>
        <end position="286"/>
    </location>
</feature>
<dbReference type="OrthoDB" id="240912at2157"/>
<dbReference type="EMBL" id="FOCX01000016">
    <property type="protein sequence ID" value="SEO63683.1"/>
    <property type="molecule type" value="Genomic_DNA"/>
</dbReference>
<dbReference type="InterPro" id="IPR004919">
    <property type="entry name" value="GmrSD_N"/>
</dbReference>
<dbReference type="AlphaFoldDB" id="A0A1H8RCG5"/>
<sequence length="626" mass="72272">MPDTVEDMLPDLNSRIFLPGLQREFVWNPSQIEMLFDSLMRDYPIGVLIKWNVRRAREDYYAYEFIQNYIADSGRVPQALKDEGYIRNNDRADDAEADALIIDGQQRLNSLFIGLFGSIVSYTGGTGNTRDEAQFWDEKELCVNLLAHPEHDGDEFAGDFEFEFRRTDKLSDNDQFGYERSQGVHKFWYPIPNLIAEDGMVRRQQDSRNHAQEHVDSASIEIDASTRETFRQATLLVVDSLYRNVLNAELSTTEVKHETEDIKEIFQRINIQGSEPRPYQLMLSRLMSTWPYVSDNAFNPRDKVEQWSEQFKHDYPEYETEIDRDMFMRYSYYLIDGDLAGKSSVNDLSESDLEQMRRKWIGSPDGVTTADFEWFTTGLRRAFETLTGIGFSNRTMDSVPYVTLLAKFFYENPAADEHDPDLRNDVFKFFSLALLLNESHGLLRRTKARNMIPVLAENRGEYDSFPALDLFSTLNVSPASEDIERVVNNASYNPNAPGTVTFTSGNVAAVLGLIDDVYEQEDISDYDVDHIFPASRDDEVAEAVGEDVDIHRIGNLQLLDSVVNRRQKGTKMPKKWMDDVLGSAQVDHYREVNCYPDVSLEPENYQEFVEQREQLLIEELKTRYVT</sequence>
<accession>A0A1H8RCG5</accession>
<keyword evidence="3" id="KW-1185">Reference proteome</keyword>
<organism evidence="2 3">
    <name type="scientific">Halorientalis persicus</name>
    <dbReference type="NCBI Taxonomy" id="1367881"/>
    <lineage>
        <taxon>Archaea</taxon>
        <taxon>Methanobacteriati</taxon>
        <taxon>Methanobacteriota</taxon>
        <taxon>Stenosarchaea group</taxon>
        <taxon>Halobacteria</taxon>
        <taxon>Halobacteriales</taxon>
        <taxon>Haloarculaceae</taxon>
        <taxon>Halorientalis</taxon>
    </lineage>
</organism>
<evidence type="ECO:0000313" key="2">
    <source>
        <dbReference type="EMBL" id="SEO63683.1"/>
    </source>
</evidence>
<dbReference type="Pfam" id="PF03235">
    <property type="entry name" value="GmrSD_N"/>
    <property type="match status" value="1"/>
</dbReference>
<dbReference type="RefSeq" id="WP_092661797.1">
    <property type="nucleotide sequence ID" value="NZ_FOCX01000016.1"/>
</dbReference>
<reference evidence="3" key="1">
    <citation type="submission" date="2016-10" db="EMBL/GenBank/DDBJ databases">
        <authorList>
            <person name="Varghese N."/>
            <person name="Submissions S."/>
        </authorList>
    </citation>
    <scope>NUCLEOTIDE SEQUENCE [LARGE SCALE GENOMIC DNA]</scope>
    <source>
        <strain evidence="3">IBRC-M 10043</strain>
    </source>
</reference>
<proteinExistence type="predicted"/>
<gene>
    <name evidence="2" type="ORF">SAMN05216388_10162</name>
</gene>